<dbReference type="Proteomes" id="UP001200557">
    <property type="component" value="Unassembled WGS sequence"/>
</dbReference>
<dbReference type="Gene3D" id="2.40.420.20">
    <property type="match status" value="1"/>
</dbReference>
<dbReference type="RefSeq" id="WP_235226501.1">
    <property type="nucleotide sequence ID" value="NZ_JAKGAQ010000003.1"/>
</dbReference>
<keyword evidence="6" id="KW-1185">Reference proteome</keyword>
<feature type="domain" description="CusB-like beta-barrel" evidence="4">
    <location>
        <begin position="255"/>
        <end position="322"/>
    </location>
</feature>
<dbReference type="Gene3D" id="1.10.287.470">
    <property type="entry name" value="Helix hairpin bin"/>
    <property type="match status" value="1"/>
</dbReference>
<protein>
    <submittedName>
        <fullName evidence="5">Efflux RND transporter periplasmic adaptor subunit</fullName>
    </submittedName>
</protein>
<dbReference type="PANTHER" id="PTHR30469">
    <property type="entry name" value="MULTIDRUG RESISTANCE PROTEIN MDTA"/>
    <property type="match status" value="1"/>
</dbReference>
<gene>
    <name evidence="5" type="ORF">L0664_13965</name>
</gene>
<name>A0ABS9D1K3_9RHOB</name>
<dbReference type="Pfam" id="PF25917">
    <property type="entry name" value="BSH_RND"/>
    <property type="match status" value="1"/>
</dbReference>
<feature type="coiled-coil region" evidence="2">
    <location>
        <begin position="116"/>
        <end position="157"/>
    </location>
</feature>
<evidence type="ECO:0000259" key="4">
    <source>
        <dbReference type="Pfam" id="PF25954"/>
    </source>
</evidence>
<evidence type="ECO:0000313" key="5">
    <source>
        <dbReference type="EMBL" id="MCF2872178.1"/>
    </source>
</evidence>
<dbReference type="Gene3D" id="2.40.50.100">
    <property type="match status" value="1"/>
</dbReference>
<dbReference type="SUPFAM" id="SSF111369">
    <property type="entry name" value="HlyD-like secretion proteins"/>
    <property type="match status" value="2"/>
</dbReference>
<comment type="similarity">
    <text evidence="1">Belongs to the membrane fusion protein (MFP) (TC 8.A.1) family.</text>
</comment>
<evidence type="ECO:0000313" key="6">
    <source>
        <dbReference type="Proteomes" id="UP001200557"/>
    </source>
</evidence>
<evidence type="ECO:0000256" key="2">
    <source>
        <dbReference type="SAM" id="Coils"/>
    </source>
</evidence>
<accession>A0ABS9D1K3</accession>
<dbReference type="InterPro" id="IPR058625">
    <property type="entry name" value="MdtA-like_BSH"/>
</dbReference>
<comment type="caution">
    <text evidence="5">The sequence shown here is derived from an EMBL/GenBank/DDBJ whole genome shotgun (WGS) entry which is preliminary data.</text>
</comment>
<dbReference type="InterPro" id="IPR006143">
    <property type="entry name" value="RND_pump_MFP"/>
</dbReference>
<proteinExistence type="inferred from homology"/>
<dbReference type="Pfam" id="PF25954">
    <property type="entry name" value="Beta-barrel_RND_2"/>
    <property type="match status" value="1"/>
</dbReference>
<dbReference type="Gene3D" id="2.40.30.170">
    <property type="match status" value="1"/>
</dbReference>
<keyword evidence="2" id="KW-0175">Coiled coil</keyword>
<dbReference type="InterPro" id="IPR058792">
    <property type="entry name" value="Beta-barrel_RND_2"/>
</dbReference>
<dbReference type="EMBL" id="JAKGAQ010000003">
    <property type="protein sequence ID" value="MCF2872178.1"/>
    <property type="molecule type" value="Genomic_DNA"/>
</dbReference>
<evidence type="ECO:0000256" key="1">
    <source>
        <dbReference type="ARBA" id="ARBA00009477"/>
    </source>
</evidence>
<evidence type="ECO:0000259" key="3">
    <source>
        <dbReference type="Pfam" id="PF25917"/>
    </source>
</evidence>
<feature type="domain" description="Multidrug resistance protein MdtA-like barrel-sandwich hybrid" evidence="3">
    <location>
        <begin position="75"/>
        <end position="243"/>
    </location>
</feature>
<dbReference type="NCBIfam" id="TIGR01730">
    <property type="entry name" value="RND_mfp"/>
    <property type="match status" value="1"/>
</dbReference>
<dbReference type="PANTHER" id="PTHR30469:SF29">
    <property type="entry name" value="BLR2860 PROTEIN"/>
    <property type="match status" value="1"/>
</dbReference>
<organism evidence="5 6">
    <name type="scientific">Octadecabacter dasysiphoniae</name>
    <dbReference type="NCBI Taxonomy" id="2909341"/>
    <lineage>
        <taxon>Bacteria</taxon>
        <taxon>Pseudomonadati</taxon>
        <taxon>Pseudomonadota</taxon>
        <taxon>Alphaproteobacteria</taxon>
        <taxon>Rhodobacterales</taxon>
        <taxon>Roseobacteraceae</taxon>
        <taxon>Octadecabacter</taxon>
    </lineage>
</organism>
<reference evidence="5 6" key="1">
    <citation type="submission" date="2022-01" db="EMBL/GenBank/DDBJ databases">
        <title>Octadecabacter sp. nov., isolated from a marine alga.</title>
        <authorList>
            <person name="Jin M.S."/>
            <person name="Kim H.M."/>
            <person name="Han D.M."/>
            <person name="Jung J.J."/>
            <person name="Jeon C.O."/>
        </authorList>
    </citation>
    <scope>NUCLEOTIDE SEQUENCE [LARGE SCALE GENOMIC DNA]</scope>
    <source>
        <strain evidence="5 6">G9-8</strain>
    </source>
</reference>
<sequence>MRFMPLFTAVVVSLTLYALVFEREALMAFAQVNPDTINTSQVDDVIDPVSVVAKSSVAETVDTAVILRGRTEAARQVTVASETSGQVISEPIRKGAFVQEGDLMCQLDPGTRAAQLDEAKARLTEARGRIPEAQASIAEANARVREAEINLNAARRLSEDGFASETRLISAEATLEAANAGVQRAASGVTSAQAGIEAALAGVAAIEREIESLDITAPFSGLLESDTTELGTLMQPGAPCATIIQLDPIKLVGFVPESTVGQITVGAMAGARLTNGDEVVGQVTFLSRSADELTRTFRVEVRVPNQDMQISDGQTAEILVASDGRLAHLMPASALTLDNEGTIGVRVVGEGNIARFLPVTILRDTVDGIWVAGLPDSVDVIVVGQEYVTDGVPVIPTMQQEADG</sequence>